<dbReference type="STRING" id="4795.A0A225VVE5"/>
<protein>
    <submittedName>
        <fullName evidence="1">Uncharacterized protein</fullName>
    </submittedName>
</protein>
<dbReference type="AlphaFoldDB" id="A0A225VVE5"/>
<evidence type="ECO:0000313" key="1">
    <source>
        <dbReference type="EMBL" id="OWZ08959.1"/>
    </source>
</evidence>
<evidence type="ECO:0000313" key="2">
    <source>
        <dbReference type="Proteomes" id="UP000198211"/>
    </source>
</evidence>
<reference evidence="2" key="1">
    <citation type="submission" date="2017-03" db="EMBL/GenBank/DDBJ databases">
        <title>Phytopthora megakarya and P. palmivora, two closely related causual agents of cacao black pod achieved similar genome size and gene model numbers by different mechanisms.</title>
        <authorList>
            <person name="Ali S."/>
            <person name="Shao J."/>
            <person name="Larry D.J."/>
            <person name="Kronmiller B."/>
            <person name="Shen D."/>
            <person name="Strem M.D."/>
            <person name="Melnick R.L."/>
            <person name="Guiltinan M.J."/>
            <person name="Tyler B.M."/>
            <person name="Meinhardt L.W."/>
            <person name="Bailey B.A."/>
        </authorList>
    </citation>
    <scope>NUCLEOTIDE SEQUENCE [LARGE SCALE GENOMIC DNA]</scope>
    <source>
        <strain evidence="2">zdho120</strain>
    </source>
</reference>
<dbReference type="Proteomes" id="UP000198211">
    <property type="component" value="Unassembled WGS sequence"/>
</dbReference>
<name>A0A225VVE5_9STRA</name>
<keyword evidence="2" id="KW-1185">Reference proteome</keyword>
<organism evidence="1 2">
    <name type="scientific">Phytophthora megakarya</name>
    <dbReference type="NCBI Taxonomy" id="4795"/>
    <lineage>
        <taxon>Eukaryota</taxon>
        <taxon>Sar</taxon>
        <taxon>Stramenopiles</taxon>
        <taxon>Oomycota</taxon>
        <taxon>Peronosporomycetes</taxon>
        <taxon>Peronosporales</taxon>
        <taxon>Peronosporaceae</taxon>
        <taxon>Phytophthora</taxon>
    </lineage>
</organism>
<comment type="caution">
    <text evidence="1">The sequence shown here is derived from an EMBL/GenBank/DDBJ whole genome shotgun (WGS) entry which is preliminary data.</text>
</comment>
<dbReference type="EMBL" id="NBNE01002963">
    <property type="protein sequence ID" value="OWZ08959.1"/>
    <property type="molecule type" value="Genomic_DNA"/>
</dbReference>
<gene>
    <name evidence="1" type="ORF">PHMEG_00018413</name>
</gene>
<sequence length="259" mass="29055">MQHNVKHEPKDISHENTKRALATAISTFDQFLAKENVTREFGQASLLADSRVIALVKLMDRFAMFLVFSNGKSGEPRKRNTVMSDNRYVKNWLLDSYPQQRGIIEQQLLKMGRTLERHCLLRHHGGMADKAPACTKDDLRSLVDDLYYDVTGETEYQDAALLVIMCTYIPKSSLSLSSDSVLFIRLIRAKTSKEQGLSLFPDKDPFVICPIYAVAMALAMQTFPVAALLNLALSSISVETDAPVTMNQTPLTDVLLHCE</sequence>
<proteinExistence type="predicted"/>
<accession>A0A225VVE5</accession>